<feature type="compositionally biased region" description="Basic residues" evidence="3">
    <location>
        <begin position="22"/>
        <end position="33"/>
    </location>
</feature>
<dbReference type="PANTHER" id="PTHR48100:SF62">
    <property type="entry name" value="GLUCOSYL-3-PHOSPHOGLYCERATE PHOSPHATASE"/>
    <property type="match status" value="1"/>
</dbReference>
<dbReference type="Proteomes" id="UP000265614">
    <property type="component" value="Unassembled WGS sequence"/>
</dbReference>
<dbReference type="SMART" id="SM00855">
    <property type="entry name" value="PGAM"/>
    <property type="match status" value="1"/>
</dbReference>
<keyword evidence="5" id="KW-1185">Reference proteome</keyword>
<protein>
    <submittedName>
        <fullName evidence="4">Histidine phosphatase family protein</fullName>
    </submittedName>
</protein>
<gene>
    <name evidence="4" type="ORF">D5H78_07580</name>
</gene>
<dbReference type="Gene3D" id="3.40.50.1240">
    <property type="entry name" value="Phosphoglycerate mutase-like"/>
    <property type="match status" value="1"/>
</dbReference>
<feature type="region of interest" description="Disordered" evidence="3">
    <location>
        <begin position="1"/>
        <end position="39"/>
    </location>
</feature>
<name>A0A3A3Z2Z0_9ACTN</name>
<dbReference type="InterPro" id="IPR050275">
    <property type="entry name" value="PGM_Phosphatase"/>
</dbReference>
<evidence type="ECO:0000313" key="5">
    <source>
        <dbReference type="Proteomes" id="UP000265614"/>
    </source>
</evidence>
<dbReference type="Pfam" id="PF00300">
    <property type="entry name" value="His_Phos_1"/>
    <property type="match status" value="1"/>
</dbReference>
<dbReference type="InterPro" id="IPR013078">
    <property type="entry name" value="His_Pase_superF_clade-1"/>
</dbReference>
<proteinExistence type="predicted"/>
<feature type="binding site" evidence="2">
    <location>
        <position position="108"/>
    </location>
    <ligand>
        <name>substrate</name>
    </ligand>
</feature>
<dbReference type="PANTHER" id="PTHR48100">
    <property type="entry name" value="BROAD-SPECIFICITY PHOSPHATASE YOR283W-RELATED"/>
    <property type="match status" value="1"/>
</dbReference>
<feature type="active site" description="Proton donor/acceptor" evidence="1">
    <location>
        <position position="132"/>
    </location>
</feature>
<reference evidence="4 5" key="1">
    <citation type="submission" date="2018-09" db="EMBL/GenBank/DDBJ databases">
        <title>YIM 75000 draft genome.</title>
        <authorList>
            <person name="Tang S."/>
            <person name="Feng Y."/>
        </authorList>
    </citation>
    <scope>NUCLEOTIDE SEQUENCE [LARGE SCALE GENOMIC DNA]</scope>
    <source>
        <strain evidence="4 5">YIM 75000</strain>
    </source>
</reference>
<evidence type="ECO:0000313" key="4">
    <source>
        <dbReference type="EMBL" id="RJK97069.1"/>
    </source>
</evidence>
<dbReference type="SUPFAM" id="SSF53254">
    <property type="entry name" value="Phosphoglycerate mutase-like"/>
    <property type="match status" value="1"/>
</dbReference>
<dbReference type="GO" id="GO:0016791">
    <property type="term" value="F:phosphatase activity"/>
    <property type="evidence" value="ECO:0007669"/>
    <property type="project" value="TreeGrafter"/>
</dbReference>
<organism evidence="4 5">
    <name type="scientific">Vallicoccus soli</name>
    <dbReference type="NCBI Taxonomy" id="2339232"/>
    <lineage>
        <taxon>Bacteria</taxon>
        <taxon>Bacillati</taxon>
        <taxon>Actinomycetota</taxon>
        <taxon>Actinomycetes</taxon>
        <taxon>Motilibacterales</taxon>
        <taxon>Vallicoccaceae</taxon>
        <taxon>Vallicoccus</taxon>
    </lineage>
</organism>
<feature type="active site" description="Tele-phosphohistidine intermediate" evidence="1">
    <location>
        <position position="59"/>
    </location>
</feature>
<evidence type="ECO:0000256" key="1">
    <source>
        <dbReference type="PIRSR" id="PIRSR613078-1"/>
    </source>
</evidence>
<dbReference type="GO" id="GO:0005737">
    <property type="term" value="C:cytoplasm"/>
    <property type="evidence" value="ECO:0007669"/>
    <property type="project" value="TreeGrafter"/>
</dbReference>
<evidence type="ECO:0000256" key="2">
    <source>
        <dbReference type="PIRSR" id="PIRSR613078-2"/>
    </source>
</evidence>
<sequence length="260" mass="27473">MEGLPGRRAARGGARPAGAARRCARGLRRRRGARDRALSAQPTALGRATGGRRLVLWRHGRTTWNAEGRFQGQTDVDLDPTGVAQAERAGPMLAGLGPARVVASDLRRAQGTAAPLARATGLEVALDPGLRETHAGRWQGLRMAEIRERFPDEVARWDAGDPDVRPGGGESRRDVAARTTAALHRALEGVPDGGTVVAVTHGGAARIAVCAMLGWPTEVWNSLAVLSNCSWSLLAEGAHGWRLVEHGAGTLPEPVLSEEG</sequence>
<dbReference type="AlphaFoldDB" id="A0A3A3Z2Z0"/>
<evidence type="ECO:0000256" key="3">
    <source>
        <dbReference type="SAM" id="MobiDB-lite"/>
    </source>
</evidence>
<feature type="binding site" evidence="2">
    <location>
        <begin position="58"/>
        <end position="65"/>
    </location>
    <ligand>
        <name>substrate</name>
    </ligand>
</feature>
<feature type="compositionally biased region" description="Low complexity" evidence="3">
    <location>
        <begin position="11"/>
        <end position="21"/>
    </location>
</feature>
<comment type="caution">
    <text evidence="4">The sequence shown here is derived from an EMBL/GenBank/DDBJ whole genome shotgun (WGS) entry which is preliminary data.</text>
</comment>
<dbReference type="EMBL" id="QZEZ01000002">
    <property type="protein sequence ID" value="RJK97069.1"/>
    <property type="molecule type" value="Genomic_DNA"/>
</dbReference>
<dbReference type="CDD" id="cd07067">
    <property type="entry name" value="HP_PGM_like"/>
    <property type="match status" value="1"/>
</dbReference>
<dbReference type="OrthoDB" id="9781415at2"/>
<dbReference type="InterPro" id="IPR029033">
    <property type="entry name" value="His_PPase_superfam"/>
</dbReference>
<accession>A0A3A3Z2Z0</accession>